<dbReference type="InterPro" id="IPR052971">
    <property type="entry name" value="TRP_calcium_channel"/>
</dbReference>
<keyword evidence="2" id="KW-1133">Transmembrane helix</keyword>
<keyword evidence="2" id="KW-0812">Transmembrane</keyword>
<dbReference type="AlphaFoldDB" id="A0A8H7IJ51"/>
<feature type="transmembrane region" description="Helical" evidence="2">
    <location>
        <begin position="380"/>
        <end position="400"/>
    </location>
</feature>
<gene>
    <name evidence="5" type="ORF">RHS01_01586</name>
</gene>
<comment type="caution">
    <text evidence="5">The sequence shown here is derived from an EMBL/GenBank/DDBJ whole genome shotgun (WGS) entry which is preliminary data.</text>
</comment>
<keyword evidence="2" id="KW-0472">Membrane</keyword>
<feature type="transmembrane region" description="Helical" evidence="2">
    <location>
        <begin position="340"/>
        <end position="359"/>
    </location>
</feature>
<dbReference type="PANTHER" id="PTHR35859:SF4">
    <property type="entry name" value="MEMBRANE CHANNEL PROTEIN, PUTATIVE (AFU_ORTHOLOGUE AFUA_6G11300)-RELATED"/>
    <property type="match status" value="1"/>
</dbReference>
<keyword evidence="1" id="KW-0175">Coiled coil</keyword>
<evidence type="ECO:0000313" key="6">
    <source>
        <dbReference type="Proteomes" id="UP000614334"/>
    </source>
</evidence>
<accession>A0A8H7IJ51</accession>
<proteinExistence type="predicted"/>
<evidence type="ECO:0000313" key="5">
    <source>
        <dbReference type="EMBL" id="KAF8760032.1"/>
    </source>
</evidence>
<dbReference type="Pfam" id="PF23190">
    <property type="entry name" value="LHD_TRPY1"/>
    <property type="match status" value="1"/>
</dbReference>
<feature type="transmembrane region" description="Helical" evidence="2">
    <location>
        <begin position="235"/>
        <end position="253"/>
    </location>
</feature>
<evidence type="ECO:0000256" key="2">
    <source>
        <dbReference type="SAM" id="Phobius"/>
    </source>
</evidence>
<organism evidence="5 6">
    <name type="scientific">Rhizoctonia solani</name>
    <dbReference type="NCBI Taxonomy" id="456999"/>
    <lineage>
        <taxon>Eukaryota</taxon>
        <taxon>Fungi</taxon>
        <taxon>Dikarya</taxon>
        <taxon>Basidiomycota</taxon>
        <taxon>Agaricomycotina</taxon>
        <taxon>Agaricomycetes</taxon>
        <taxon>Cantharellales</taxon>
        <taxon>Ceratobasidiaceae</taxon>
        <taxon>Rhizoctonia</taxon>
    </lineage>
</organism>
<feature type="domain" description="Calcium channel YVC1-like C-terminal transmembrane" evidence="4">
    <location>
        <begin position="270"/>
        <end position="524"/>
    </location>
</feature>
<feature type="transmembrane region" description="Helical" evidence="2">
    <location>
        <begin position="546"/>
        <end position="565"/>
    </location>
</feature>
<feature type="domain" description="YVC1 N-terminal linker helical" evidence="3">
    <location>
        <begin position="26"/>
        <end position="167"/>
    </location>
</feature>
<evidence type="ECO:0000256" key="1">
    <source>
        <dbReference type="SAM" id="Coils"/>
    </source>
</evidence>
<sequence length="654" mass="74859">MSDIAIEDQVSLLSTRSVRPSPDTLTKLIKRIRALTLKLLPLEVELDAITDPTSRVITPAVISAYVEAAGDFGEALPYCLLRARQSFIWDANHDTADYGENMSRAMACETLARRILHTVPPDRLDDIMSCRFQHAEWDGDNSALSSALELAIDQQATVFLSCSEAQHGKFGRICFTYSLIFIRVQLWIHYGEETGFKLMERTTESNVSNGLFKRDGSFWSHIEPSRLSVPRYQNFFRITLWLVFLFIYSRAIQQPIEQNRQPRHPLDEWEVLLYVQALAYSMEESHKLYKILRYFTWRAFTFWRVVSLITYALLIAAFVTRLWGLYAPDDNQSSMLKLRSFQLLSCVSPLIWMKLVTVVEGFKYVGTMQICVSRMLQESTIFFVLLSILGIGFAQGMYALDAADGVTDHGSTVINTLLQALLQAPDFEQPATSNFGLVLYYMWNVATTVILLNILISLFSSAYEDVSITDDAEAHFMAFFAGKTIGMIRAPDNYVYPAPFNLIEIFLVAPFELILHRKAYAKVKSYYQLSVRAKFADFATKLNRRVMFVMFFIPLTFIALFEAYLDTSRNAYMRHMFSATQDGEDEDPNNRDPQVTEEDGLVISKKSFDEIVKAFPNSFLSSEATIMQELHSLRNRMEELFRQLEDKKVAKATT</sequence>
<dbReference type="InterPro" id="IPR056336">
    <property type="entry name" value="YVC1_C"/>
</dbReference>
<dbReference type="Pfam" id="PF23317">
    <property type="entry name" value="YVC1_C"/>
    <property type="match status" value="1"/>
</dbReference>
<evidence type="ECO:0000259" key="3">
    <source>
        <dbReference type="Pfam" id="PF23190"/>
    </source>
</evidence>
<feature type="transmembrane region" description="Helical" evidence="2">
    <location>
        <begin position="300"/>
        <end position="320"/>
    </location>
</feature>
<dbReference type="PANTHER" id="PTHR35859">
    <property type="entry name" value="NONSELECTIVE CATION CHANNEL PROTEIN"/>
    <property type="match status" value="1"/>
</dbReference>
<reference evidence="5" key="1">
    <citation type="submission" date="2020-09" db="EMBL/GenBank/DDBJ databases">
        <title>Comparative genome analyses of four rice-infecting Rhizoctonia solani isolates reveal extensive enrichment of homogalacturonan modification genes.</title>
        <authorList>
            <person name="Lee D.-Y."/>
            <person name="Jeon J."/>
            <person name="Kim K.-T."/>
            <person name="Cheong K."/>
            <person name="Song H."/>
            <person name="Choi G."/>
            <person name="Ko J."/>
            <person name="Opiyo S.O."/>
            <person name="Zuo S."/>
            <person name="Madhav S."/>
            <person name="Lee Y.-H."/>
            <person name="Wang G.-L."/>
        </authorList>
    </citation>
    <scope>NUCLEOTIDE SEQUENCE</scope>
    <source>
        <strain evidence="5">AG1-IA B2</strain>
    </source>
</reference>
<feature type="coiled-coil region" evidence="1">
    <location>
        <begin position="623"/>
        <end position="650"/>
    </location>
</feature>
<dbReference type="EMBL" id="JACYCF010000002">
    <property type="protein sequence ID" value="KAF8760032.1"/>
    <property type="molecule type" value="Genomic_DNA"/>
</dbReference>
<protein>
    <submittedName>
        <fullName evidence="5">Calcium activated cation channel</fullName>
    </submittedName>
</protein>
<evidence type="ECO:0000259" key="4">
    <source>
        <dbReference type="Pfam" id="PF23317"/>
    </source>
</evidence>
<dbReference type="Proteomes" id="UP000614334">
    <property type="component" value="Unassembled WGS sequence"/>
</dbReference>
<feature type="transmembrane region" description="Helical" evidence="2">
    <location>
        <begin position="440"/>
        <end position="460"/>
    </location>
</feature>
<name>A0A8H7IJ51_9AGAM</name>
<dbReference type="InterPro" id="IPR056337">
    <property type="entry name" value="LHD_YVC1"/>
</dbReference>
<feature type="transmembrane region" description="Helical" evidence="2">
    <location>
        <begin position="496"/>
        <end position="515"/>
    </location>
</feature>